<sequence>MRGRLDKFNITRIDTTMGVFRLSGLWDSLKAEVFSVTSIEIMGTDGWVKLDKTNDTVIMLVAELVPILQLHLSNKVNENDL</sequence>
<dbReference type="Proteomes" id="UP000037848">
    <property type="component" value="Unassembled WGS sequence"/>
</dbReference>
<keyword evidence="2" id="KW-1185">Reference proteome</keyword>
<name>A0A0N1EHX0_9GAMM</name>
<evidence type="ECO:0000313" key="2">
    <source>
        <dbReference type="Proteomes" id="UP000037848"/>
    </source>
</evidence>
<proteinExistence type="predicted"/>
<evidence type="ECO:0000313" key="1">
    <source>
        <dbReference type="EMBL" id="KPH60170.1"/>
    </source>
</evidence>
<protein>
    <submittedName>
        <fullName evidence="1">Uncharacterized protein</fullName>
    </submittedName>
</protein>
<dbReference type="EMBL" id="LHPH01000021">
    <property type="protein sequence ID" value="KPH60170.1"/>
    <property type="molecule type" value="Genomic_DNA"/>
</dbReference>
<dbReference type="AlphaFoldDB" id="A0A0N1EHX0"/>
<organism evidence="1 2">
    <name type="scientific">Pseudoalteromonas porphyrae</name>
    <dbReference type="NCBI Taxonomy" id="187330"/>
    <lineage>
        <taxon>Bacteria</taxon>
        <taxon>Pseudomonadati</taxon>
        <taxon>Pseudomonadota</taxon>
        <taxon>Gammaproteobacteria</taxon>
        <taxon>Alteromonadales</taxon>
        <taxon>Pseudoalteromonadaceae</taxon>
        <taxon>Pseudoalteromonas</taxon>
    </lineage>
</organism>
<accession>A0A0N1EHX0</accession>
<dbReference type="PATRIC" id="fig|187330.3.peg.1637"/>
<gene>
    <name evidence="1" type="ORF">ADS77_16050</name>
</gene>
<dbReference type="STRING" id="187330.AMS58_18240"/>
<reference evidence="1 2" key="1">
    <citation type="submission" date="2015-08" db="EMBL/GenBank/DDBJ databases">
        <title>Draft Genome Sequence of Pseudoalteromonas porphyrae UCD-SED14.</title>
        <authorList>
            <person name="Coil D.A."/>
            <person name="Jospin G."/>
            <person name="Lee R.D."/>
            <person name="Eisen J.A."/>
        </authorList>
    </citation>
    <scope>NUCLEOTIDE SEQUENCE [LARGE SCALE GENOMIC DNA]</scope>
    <source>
        <strain evidence="1 2">UCD-SED14</strain>
    </source>
</reference>
<comment type="caution">
    <text evidence="1">The sequence shown here is derived from an EMBL/GenBank/DDBJ whole genome shotgun (WGS) entry which is preliminary data.</text>
</comment>